<dbReference type="AlphaFoldDB" id="A0A9P0K6M5"/>
<dbReference type="Proteomes" id="UP001152888">
    <property type="component" value="Unassembled WGS sequence"/>
</dbReference>
<proteinExistence type="predicted"/>
<name>A0A9P0K6M5_ACAOB</name>
<comment type="caution">
    <text evidence="1">The sequence shown here is derived from an EMBL/GenBank/DDBJ whole genome shotgun (WGS) entry which is preliminary data.</text>
</comment>
<reference evidence="1" key="1">
    <citation type="submission" date="2022-03" db="EMBL/GenBank/DDBJ databases">
        <authorList>
            <person name="Sayadi A."/>
        </authorList>
    </citation>
    <scope>NUCLEOTIDE SEQUENCE</scope>
</reference>
<gene>
    <name evidence="1" type="ORF">ACAOBT_LOCUS8013</name>
</gene>
<organism evidence="1 2">
    <name type="scientific">Acanthoscelides obtectus</name>
    <name type="common">Bean weevil</name>
    <name type="synonym">Bruchus obtectus</name>
    <dbReference type="NCBI Taxonomy" id="200917"/>
    <lineage>
        <taxon>Eukaryota</taxon>
        <taxon>Metazoa</taxon>
        <taxon>Ecdysozoa</taxon>
        <taxon>Arthropoda</taxon>
        <taxon>Hexapoda</taxon>
        <taxon>Insecta</taxon>
        <taxon>Pterygota</taxon>
        <taxon>Neoptera</taxon>
        <taxon>Endopterygota</taxon>
        <taxon>Coleoptera</taxon>
        <taxon>Polyphaga</taxon>
        <taxon>Cucujiformia</taxon>
        <taxon>Chrysomeloidea</taxon>
        <taxon>Chrysomelidae</taxon>
        <taxon>Bruchinae</taxon>
        <taxon>Bruchini</taxon>
        <taxon>Acanthoscelides</taxon>
    </lineage>
</organism>
<keyword evidence="2" id="KW-1185">Reference proteome</keyword>
<sequence>MGLKLILHSVTRVNRVCLKTGGLVNRLSSQLVLREILLDRISVIHSAFMVCHFYVS</sequence>
<evidence type="ECO:0000313" key="1">
    <source>
        <dbReference type="EMBL" id="CAH1968708.1"/>
    </source>
</evidence>
<protein>
    <submittedName>
        <fullName evidence="1">Uncharacterized protein</fullName>
    </submittedName>
</protein>
<accession>A0A9P0K6M5</accession>
<evidence type="ECO:0000313" key="2">
    <source>
        <dbReference type="Proteomes" id="UP001152888"/>
    </source>
</evidence>
<dbReference type="EMBL" id="CAKOFQ010006755">
    <property type="protein sequence ID" value="CAH1968708.1"/>
    <property type="molecule type" value="Genomic_DNA"/>
</dbReference>